<dbReference type="RefSeq" id="WP_184794052.1">
    <property type="nucleotide sequence ID" value="NZ_JACHMY010000001.1"/>
</dbReference>
<dbReference type="InterPro" id="IPR029058">
    <property type="entry name" value="AB_hydrolase_fold"/>
</dbReference>
<protein>
    <submittedName>
        <fullName evidence="2">Pimeloyl-ACP methyl ester carboxylesterase</fullName>
    </submittedName>
</protein>
<evidence type="ECO:0000259" key="1">
    <source>
        <dbReference type="Pfam" id="PF00561"/>
    </source>
</evidence>
<evidence type="ECO:0000313" key="2">
    <source>
        <dbReference type="EMBL" id="MBB5834272.1"/>
    </source>
</evidence>
<reference evidence="2 3" key="1">
    <citation type="submission" date="2020-08" db="EMBL/GenBank/DDBJ databases">
        <title>Sequencing the genomes of 1000 actinobacteria strains.</title>
        <authorList>
            <person name="Klenk H.-P."/>
        </authorList>
    </citation>
    <scope>NUCLEOTIDE SEQUENCE [LARGE SCALE GENOMIC DNA]</scope>
    <source>
        <strain evidence="2 3">DSM 28967</strain>
    </source>
</reference>
<sequence length="270" mass="29436">MTYRSSTGQSIVHAQYRELLADWPVPSEQRLIDTRQGPTFVVSSGPAGAPPLILLHGSAGTTLDWSNDVPAWSKTFRVHAIDTISEPGLSASPRPELGSPAYAEWLDDVLDGLGVERFSVVGFSLGAWFALDYATRRPGRVQRLALLSPAGLSRMKVLPILPALLLRPFGEWGHRRSVATIIGPLPEGLDWDNLGFALLVQKHFAARTGAMPTFTDEQLENLDLLAIVGSKDRMFDAAGTARRLPGRSVTIEGAGHLLPPQTERVLEFLR</sequence>
<dbReference type="InterPro" id="IPR050471">
    <property type="entry name" value="AB_hydrolase"/>
</dbReference>
<dbReference type="Pfam" id="PF00561">
    <property type="entry name" value="Abhydrolase_1"/>
    <property type="match status" value="1"/>
</dbReference>
<dbReference type="SUPFAM" id="SSF53474">
    <property type="entry name" value="alpha/beta-Hydrolases"/>
    <property type="match status" value="1"/>
</dbReference>
<dbReference type="Proteomes" id="UP000549971">
    <property type="component" value="Unassembled WGS sequence"/>
</dbReference>
<gene>
    <name evidence="2" type="ORF">HDA39_001006</name>
</gene>
<evidence type="ECO:0000313" key="3">
    <source>
        <dbReference type="Proteomes" id="UP000549971"/>
    </source>
</evidence>
<dbReference type="Gene3D" id="3.40.50.1820">
    <property type="entry name" value="alpha/beta hydrolase"/>
    <property type="match status" value="1"/>
</dbReference>
<organism evidence="2 3">
    <name type="scientific">Kribbella italica</name>
    <dbReference type="NCBI Taxonomy" id="1540520"/>
    <lineage>
        <taxon>Bacteria</taxon>
        <taxon>Bacillati</taxon>
        <taxon>Actinomycetota</taxon>
        <taxon>Actinomycetes</taxon>
        <taxon>Propionibacteriales</taxon>
        <taxon>Kribbellaceae</taxon>
        <taxon>Kribbella</taxon>
    </lineage>
</organism>
<accession>A0A7W9MSK6</accession>
<dbReference type="PANTHER" id="PTHR43433:SF10">
    <property type="entry name" value="AB HYDROLASE-1 DOMAIN-CONTAINING PROTEIN"/>
    <property type="match status" value="1"/>
</dbReference>
<dbReference type="AlphaFoldDB" id="A0A7W9MSK6"/>
<feature type="domain" description="AB hydrolase-1" evidence="1">
    <location>
        <begin position="50"/>
        <end position="152"/>
    </location>
</feature>
<name>A0A7W9MSK6_9ACTN</name>
<keyword evidence="3" id="KW-1185">Reference proteome</keyword>
<dbReference type="PANTHER" id="PTHR43433">
    <property type="entry name" value="HYDROLASE, ALPHA/BETA FOLD FAMILY PROTEIN"/>
    <property type="match status" value="1"/>
</dbReference>
<dbReference type="EMBL" id="JACHMY010000001">
    <property type="protein sequence ID" value="MBB5834272.1"/>
    <property type="molecule type" value="Genomic_DNA"/>
</dbReference>
<dbReference type="GO" id="GO:0003824">
    <property type="term" value="F:catalytic activity"/>
    <property type="evidence" value="ECO:0007669"/>
    <property type="project" value="UniProtKB-ARBA"/>
</dbReference>
<comment type="caution">
    <text evidence="2">The sequence shown here is derived from an EMBL/GenBank/DDBJ whole genome shotgun (WGS) entry which is preliminary data.</text>
</comment>
<proteinExistence type="predicted"/>
<dbReference type="InterPro" id="IPR000073">
    <property type="entry name" value="AB_hydrolase_1"/>
</dbReference>